<gene>
    <name evidence="1" type="ORF">GN331_04820</name>
</gene>
<protein>
    <submittedName>
        <fullName evidence="1">Uncharacterized protein</fullName>
    </submittedName>
</protein>
<reference evidence="1 2" key="1">
    <citation type="submission" date="2019-12" db="EMBL/GenBank/DDBJ databases">
        <authorList>
            <person name="Xu J."/>
        </authorList>
    </citation>
    <scope>NUCLEOTIDE SEQUENCE [LARGE SCALE GENOMIC DNA]</scope>
    <source>
        <strain evidence="1 2">HX-5-24</strain>
    </source>
</reference>
<proteinExistence type="predicted"/>
<dbReference type="RefSeq" id="WP_156640712.1">
    <property type="nucleotide sequence ID" value="NZ_WOXT01000001.1"/>
</dbReference>
<dbReference type="AlphaFoldDB" id="A0A7C9M0B4"/>
<organism evidence="1 2">
    <name type="scientific">Noviluteimonas gilva</name>
    <dbReference type="NCBI Taxonomy" id="2682097"/>
    <lineage>
        <taxon>Bacteria</taxon>
        <taxon>Pseudomonadati</taxon>
        <taxon>Pseudomonadota</taxon>
        <taxon>Gammaproteobacteria</taxon>
        <taxon>Lysobacterales</taxon>
        <taxon>Lysobacteraceae</taxon>
        <taxon>Noviluteimonas</taxon>
    </lineage>
</organism>
<comment type="caution">
    <text evidence="1">The sequence shown here is derived from an EMBL/GenBank/DDBJ whole genome shotgun (WGS) entry which is preliminary data.</text>
</comment>
<keyword evidence="2" id="KW-1185">Reference proteome</keyword>
<evidence type="ECO:0000313" key="1">
    <source>
        <dbReference type="EMBL" id="MUV13528.1"/>
    </source>
</evidence>
<sequence length="202" mass="21605">MDALNALILTATPDQFDHCIATKHAIADAFSALTAPAASPRDGELARLRKIEARAWHMLDNAIDLDDATLGIERNDPDYKALDAMLPEDCPHCTIEAAAPSPATEQAGAEDDDEPICCNGRDCGCMGATRGQERAWAERLRPAAPVGADAVERVSALVVKWRERADDLAFNDVHTETLDAIDTCADELEAALAAATQEGSHD</sequence>
<accession>A0A7C9M0B4</accession>
<dbReference type="Proteomes" id="UP000479692">
    <property type="component" value="Unassembled WGS sequence"/>
</dbReference>
<evidence type="ECO:0000313" key="2">
    <source>
        <dbReference type="Proteomes" id="UP000479692"/>
    </source>
</evidence>
<name>A0A7C9M0B4_9GAMM</name>
<dbReference type="EMBL" id="WOXT01000001">
    <property type="protein sequence ID" value="MUV13528.1"/>
    <property type="molecule type" value="Genomic_DNA"/>
</dbReference>